<dbReference type="EMBL" id="AMQN01004949">
    <property type="status" value="NOT_ANNOTATED_CDS"/>
    <property type="molecule type" value="Genomic_DNA"/>
</dbReference>
<reference evidence="4" key="3">
    <citation type="submission" date="2015-06" db="UniProtKB">
        <authorList>
            <consortium name="EnsemblMetazoa"/>
        </authorList>
    </citation>
    <scope>IDENTIFICATION</scope>
</reference>
<dbReference type="GO" id="GO:0003723">
    <property type="term" value="F:RNA binding"/>
    <property type="evidence" value="ECO:0007669"/>
    <property type="project" value="UniProtKB-UniRule"/>
</dbReference>
<dbReference type="HOGENOM" id="CLU_2819849_0_0_1"/>
<feature type="domain" description="DRBM" evidence="2">
    <location>
        <begin position="3"/>
        <end position="67"/>
    </location>
</feature>
<dbReference type="Pfam" id="PF00035">
    <property type="entry name" value="dsrm"/>
    <property type="match status" value="1"/>
</dbReference>
<dbReference type="EMBL" id="KB294746">
    <property type="protein sequence ID" value="ELU14144.1"/>
    <property type="molecule type" value="Genomic_DNA"/>
</dbReference>
<organism evidence="3">
    <name type="scientific">Capitella teleta</name>
    <name type="common">Polychaete worm</name>
    <dbReference type="NCBI Taxonomy" id="283909"/>
    <lineage>
        <taxon>Eukaryota</taxon>
        <taxon>Metazoa</taxon>
        <taxon>Spiralia</taxon>
        <taxon>Lophotrochozoa</taxon>
        <taxon>Annelida</taxon>
        <taxon>Polychaeta</taxon>
        <taxon>Sedentaria</taxon>
        <taxon>Scolecida</taxon>
        <taxon>Capitellidae</taxon>
        <taxon>Capitella</taxon>
    </lineage>
</organism>
<evidence type="ECO:0000313" key="4">
    <source>
        <dbReference type="EnsemblMetazoa" id="CapteP59904"/>
    </source>
</evidence>
<feature type="non-terminal residue" evidence="3">
    <location>
        <position position="1"/>
    </location>
</feature>
<keyword evidence="1" id="KW-0694">RNA-binding</keyword>
<dbReference type="Proteomes" id="UP000014760">
    <property type="component" value="Unassembled WGS sequence"/>
</dbReference>
<sequence length="67" mass="7343">PPLPKNALAKINDFCKGLEFKVVYANDPITDHAAEVSVRCKGMVYHGLGRTKKMAKLDAAEKALRAM</sequence>
<dbReference type="AlphaFoldDB" id="R7V6F4"/>
<name>R7V6F4_CAPTE</name>
<dbReference type="SUPFAM" id="SSF54768">
    <property type="entry name" value="dsRNA-binding domain-like"/>
    <property type="match status" value="1"/>
</dbReference>
<dbReference type="EnsemblMetazoa" id="CapteT59904">
    <property type="protein sequence ID" value="CapteP59904"/>
    <property type="gene ID" value="CapteG59904"/>
</dbReference>
<evidence type="ECO:0000313" key="3">
    <source>
        <dbReference type="EMBL" id="ELU14144.1"/>
    </source>
</evidence>
<protein>
    <recommendedName>
        <fullName evidence="2">DRBM domain-containing protein</fullName>
    </recommendedName>
</protein>
<keyword evidence="5" id="KW-1185">Reference proteome</keyword>
<dbReference type="OrthoDB" id="6113736at2759"/>
<evidence type="ECO:0000256" key="1">
    <source>
        <dbReference type="PROSITE-ProRule" id="PRU00266"/>
    </source>
</evidence>
<dbReference type="Gene3D" id="3.30.160.20">
    <property type="match status" value="1"/>
</dbReference>
<reference evidence="3 5" key="2">
    <citation type="journal article" date="2013" name="Nature">
        <title>Insights into bilaterian evolution from three spiralian genomes.</title>
        <authorList>
            <person name="Simakov O."/>
            <person name="Marletaz F."/>
            <person name="Cho S.J."/>
            <person name="Edsinger-Gonzales E."/>
            <person name="Havlak P."/>
            <person name="Hellsten U."/>
            <person name="Kuo D.H."/>
            <person name="Larsson T."/>
            <person name="Lv J."/>
            <person name="Arendt D."/>
            <person name="Savage R."/>
            <person name="Osoegawa K."/>
            <person name="de Jong P."/>
            <person name="Grimwood J."/>
            <person name="Chapman J.A."/>
            <person name="Shapiro H."/>
            <person name="Aerts A."/>
            <person name="Otillar R.P."/>
            <person name="Terry A.Y."/>
            <person name="Boore J.L."/>
            <person name="Grigoriev I.V."/>
            <person name="Lindberg D.R."/>
            <person name="Seaver E.C."/>
            <person name="Weisblat D.A."/>
            <person name="Putnam N.H."/>
            <person name="Rokhsar D.S."/>
        </authorList>
    </citation>
    <scope>NUCLEOTIDE SEQUENCE</scope>
    <source>
        <strain evidence="3 5">I ESC-2004</strain>
    </source>
</reference>
<dbReference type="InterPro" id="IPR014720">
    <property type="entry name" value="dsRBD_dom"/>
</dbReference>
<dbReference type="PROSITE" id="PS50137">
    <property type="entry name" value="DS_RBD"/>
    <property type="match status" value="1"/>
</dbReference>
<feature type="non-terminal residue" evidence="3">
    <location>
        <position position="67"/>
    </location>
</feature>
<accession>R7V6F4</accession>
<gene>
    <name evidence="3" type="ORF">CAPTEDRAFT_59904</name>
</gene>
<evidence type="ECO:0000313" key="5">
    <source>
        <dbReference type="Proteomes" id="UP000014760"/>
    </source>
</evidence>
<reference evidence="5" key="1">
    <citation type="submission" date="2012-12" db="EMBL/GenBank/DDBJ databases">
        <authorList>
            <person name="Hellsten U."/>
            <person name="Grimwood J."/>
            <person name="Chapman J.A."/>
            <person name="Shapiro H."/>
            <person name="Aerts A."/>
            <person name="Otillar R.P."/>
            <person name="Terry A.Y."/>
            <person name="Boore J.L."/>
            <person name="Simakov O."/>
            <person name="Marletaz F."/>
            <person name="Cho S.-J."/>
            <person name="Edsinger-Gonzales E."/>
            <person name="Havlak P."/>
            <person name="Kuo D.-H."/>
            <person name="Larsson T."/>
            <person name="Lv J."/>
            <person name="Arendt D."/>
            <person name="Savage R."/>
            <person name="Osoegawa K."/>
            <person name="de Jong P."/>
            <person name="Lindberg D.R."/>
            <person name="Seaver E.C."/>
            <person name="Weisblat D.A."/>
            <person name="Putnam N.H."/>
            <person name="Grigoriev I.V."/>
            <person name="Rokhsar D.S."/>
        </authorList>
    </citation>
    <scope>NUCLEOTIDE SEQUENCE</scope>
    <source>
        <strain evidence="5">I ESC-2004</strain>
    </source>
</reference>
<evidence type="ECO:0000259" key="2">
    <source>
        <dbReference type="PROSITE" id="PS50137"/>
    </source>
</evidence>
<proteinExistence type="predicted"/>